<dbReference type="Proteomes" id="UP001500603">
    <property type="component" value="Unassembled WGS sequence"/>
</dbReference>
<dbReference type="InterPro" id="IPR001647">
    <property type="entry name" value="HTH_TetR"/>
</dbReference>
<comment type="caution">
    <text evidence="6">The sequence shown here is derived from an EMBL/GenBank/DDBJ whole genome shotgun (WGS) entry which is preliminary data.</text>
</comment>
<proteinExistence type="predicted"/>
<evidence type="ECO:0000313" key="7">
    <source>
        <dbReference type="Proteomes" id="UP001500603"/>
    </source>
</evidence>
<protein>
    <submittedName>
        <fullName evidence="6">TetR/AcrR family transcriptional regulator</fullName>
    </submittedName>
</protein>
<dbReference type="InterPro" id="IPR036271">
    <property type="entry name" value="Tet_transcr_reg_TetR-rel_C_sf"/>
</dbReference>
<organism evidence="6 7">
    <name type="scientific">Nocardia callitridis</name>
    <dbReference type="NCBI Taxonomy" id="648753"/>
    <lineage>
        <taxon>Bacteria</taxon>
        <taxon>Bacillati</taxon>
        <taxon>Actinomycetota</taxon>
        <taxon>Actinomycetes</taxon>
        <taxon>Mycobacteriales</taxon>
        <taxon>Nocardiaceae</taxon>
        <taxon>Nocardia</taxon>
    </lineage>
</organism>
<reference evidence="7" key="1">
    <citation type="journal article" date="2019" name="Int. J. Syst. Evol. Microbiol.">
        <title>The Global Catalogue of Microorganisms (GCM) 10K type strain sequencing project: providing services to taxonomists for standard genome sequencing and annotation.</title>
        <authorList>
            <consortium name="The Broad Institute Genomics Platform"/>
            <consortium name="The Broad Institute Genome Sequencing Center for Infectious Disease"/>
            <person name="Wu L."/>
            <person name="Ma J."/>
        </authorList>
    </citation>
    <scope>NUCLEOTIDE SEQUENCE [LARGE SCALE GENOMIC DNA]</scope>
    <source>
        <strain evidence="7">JCM 18298</strain>
    </source>
</reference>
<feature type="domain" description="HTH tetR-type" evidence="5">
    <location>
        <begin position="30"/>
        <end position="90"/>
    </location>
</feature>
<dbReference type="InterPro" id="IPR009057">
    <property type="entry name" value="Homeodomain-like_sf"/>
</dbReference>
<keyword evidence="2 4" id="KW-0238">DNA-binding</keyword>
<dbReference type="Gene3D" id="1.10.357.10">
    <property type="entry name" value="Tetracycline Repressor, domain 2"/>
    <property type="match status" value="1"/>
</dbReference>
<gene>
    <name evidence="6" type="ORF">GCM10023318_54960</name>
</gene>
<keyword evidence="1" id="KW-0805">Transcription regulation</keyword>
<evidence type="ECO:0000313" key="6">
    <source>
        <dbReference type="EMBL" id="GAA5066600.1"/>
    </source>
</evidence>
<dbReference type="PROSITE" id="PS50977">
    <property type="entry name" value="HTH_TETR_2"/>
    <property type="match status" value="1"/>
</dbReference>
<evidence type="ECO:0000256" key="3">
    <source>
        <dbReference type="ARBA" id="ARBA00023163"/>
    </source>
</evidence>
<evidence type="ECO:0000256" key="4">
    <source>
        <dbReference type="PROSITE-ProRule" id="PRU00335"/>
    </source>
</evidence>
<dbReference type="PANTHER" id="PTHR47506:SF1">
    <property type="entry name" value="HTH-TYPE TRANSCRIPTIONAL REGULATOR YJDC"/>
    <property type="match status" value="1"/>
</dbReference>
<dbReference type="PRINTS" id="PR00455">
    <property type="entry name" value="HTHTETR"/>
</dbReference>
<keyword evidence="3" id="KW-0804">Transcription</keyword>
<dbReference type="Pfam" id="PF16925">
    <property type="entry name" value="TetR_C_13"/>
    <property type="match status" value="1"/>
</dbReference>
<keyword evidence="7" id="KW-1185">Reference proteome</keyword>
<evidence type="ECO:0000256" key="1">
    <source>
        <dbReference type="ARBA" id="ARBA00023015"/>
    </source>
</evidence>
<name>A0ABP9KY40_9NOCA</name>
<dbReference type="SUPFAM" id="SSF48498">
    <property type="entry name" value="Tetracyclin repressor-like, C-terminal domain"/>
    <property type="match status" value="1"/>
</dbReference>
<dbReference type="Gene3D" id="1.10.10.60">
    <property type="entry name" value="Homeodomain-like"/>
    <property type="match status" value="1"/>
</dbReference>
<dbReference type="SUPFAM" id="SSF46689">
    <property type="entry name" value="Homeodomain-like"/>
    <property type="match status" value="1"/>
</dbReference>
<dbReference type="Pfam" id="PF00440">
    <property type="entry name" value="TetR_N"/>
    <property type="match status" value="1"/>
</dbReference>
<accession>A0ABP9KY40</accession>
<sequence length="221" mass="23793">MSQARNNWTVKSILCILVFMGALPTTAKGRLTRQRIVTAALQVVAENGASGASLDEVGARAPASRSQLYHYFDDKNDLLRAVAEATNETVLDAQEELFAGLGTWAGFERWADALVELQRQRGGVGGCPIANLLGQIGERDDDIRGVLGSGFDRWESRIREGLTAMAKSGELQPETDVTWLAGSTLASLQGGLVLAQARRDPEALRRALDGALALIGAYRVR</sequence>
<feature type="DNA-binding region" description="H-T-H motif" evidence="4">
    <location>
        <begin position="53"/>
        <end position="72"/>
    </location>
</feature>
<dbReference type="EMBL" id="BAABJM010000007">
    <property type="protein sequence ID" value="GAA5066600.1"/>
    <property type="molecule type" value="Genomic_DNA"/>
</dbReference>
<dbReference type="InterPro" id="IPR011075">
    <property type="entry name" value="TetR_C"/>
</dbReference>
<evidence type="ECO:0000259" key="5">
    <source>
        <dbReference type="PROSITE" id="PS50977"/>
    </source>
</evidence>
<dbReference type="PANTHER" id="PTHR47506">
    <property type="entry name" value="TRANSCRIPTIONAL REGULATORY PROTEIN"/>
    <property type="match status" value="1"/>
</dbReference>
<evidence type="ECO:0000256" key="2">
    <source>
        <dbReference type="ARBA" id="ARBA00023125"/>
    </source>
</evidence>